<dbReference type="EMBL" id="BKCP01005738">
    <property type="protein sequence ID" value="GER39660.1"/>
    <property type="molecule type" value="Genomic_DNA"/>
</dbReference>
<dbReference type="Proteomes" id="UP000325081">
    <property type="component" value="Unassembled WGS sequence"/>
</dbReference>
<reference evidence="2" key="1">
    <citation type="journal article" date="2019" name="Curr. Biol.">
        <title>Genome Sequence of Striga asiatica Provides Insight into the Evolution of Plant Parasitism.</title>
        <authorList>
            <person name="Yoshida S."/>
            <person name="Kim S."/>
            <person name="Wafula E.K."/>
            <person name="Tanskanen J."/>
            <person name="Kim Y.M."/>
            <person name="Honaas L."/>
            <person name="Yang Z."/>
            <person name="Spallek T."/>
            <person name="Conn C.E."/>
            <person name="Ichihashi Y."/>
            <person name="Cheong K."/>
            <person name="Cui S."/>
            <person name="Der J.P."/>
            <person name="Gundlach H."/>
            <person name="Jiao Y."/>
            <person name="Hori C."/>
            <person name="Ishida J.K."/>
            <person name="Kasahara H."/>
            <person name="Kiba T."/>
            <person name="Kim M.S."/>
            <person name="Koo N."/>
            <person name="Laohavisit A."/>
            <person name="Lee Y.H."/>
            <person name="Lumba S."/>
            <person name="McCourt P."/>
            <person name="Mortimer J.C."/>
            <person name="Mutuku J.M."/>
            <person name="Nomura T."/>
            <person name="Sasaki-Sekimoto Y."/>
            <person name="Seto Y."/>
            <person name="Wang Y."/>
            <person name="Wakatake T."/>
            <person name="Sakakibara H."/>
            <person name="Demura T."/>
            <person name="Yamaguchi S."/>
            <person name="Yoneyama K."/>
            <person name="Manabe R.I."/>
            <person name="Nelson D.C."/>
            <person name="Schulman A.H."/>
            <person name="Timko M.P."/>
            <person name="dePamphilis C.W."/>
            <person name="Choi D."/>
            <person name="Shirasu K."/>
        </authorList>
    </citation>
    <scope>NUCLEOTIDE SEQUENCE [LARGE SCALE GENOMIC DNA]</scope>
    <source>
        <strain evidence="2">cv. UVA1</strain>
    </source>
</reference>
<organism evidence="1 2">
    <name type="scientific">Striga asiatica</name>
    <name type="common">Asiatic witchweed</name>
    <name type="synonym">Buchnera asiatica</name>
    <dbReference type="NCBI Taxonomy" id="4170"/>
    <lineage>
        <taxon>Eukaryota</taxon>
        <taxon>Viridiplantae</taxon>
        <taxon>Streptophyta</taxon>
        <taxon>Embryophyta</taxon>
        <taxon>Tracheophyta</taxon>
        <taxon>Spermatophyta</taxon>
        <taxon>Magnoliopsida</taxon>
        <taxon>eudicotyledons</taxon>
        <taxon>Gunneridae</taxon>
        <taxon>Pentapetalae</taxon>
        <taxon>asterids</taxon>
        <taxon>lamiids</taxon>
        <taxon>Lamiales</taxon>
        <taxon>Orobanchaceae</taxon>
        <taxon>Buchnereae</taxon>
        <taxon>Striga</taxon>
    </lineage>
</organism>
<sequence length="101" mass="11087">MDDFRLGEEEVVDVPLLGEGFGGGSAMRLLLAAEGFGLDLAFLLVAEVQEALRFRSGLKNFSQSMSSARLCHFFISFFLRMSMVFDAGLGYVEEGGLRLIL</sequence>
<dbReference type="AlphaFoldDB" id="A0A5A7Q3F6"/>
<keyword evidence="1" id="KW-0670">Pyruvate</keyword>
<proteinExistence type="predicted"/>
<accession>A0A5A7Q3F6</accession>
<protein>
    <submittedName>
        <fullName evidence="1">Pyruvate dehydrogenase E1 component subunit beta</fullName>
    </submittedName>
</protein>
<evidence type="ECO:0000313" key="1">
    <source>
        <dbReference type="EMBL" id="GER39660.1"/>
    </source>
</evidence>
<evidence type="ECO:0000313" key="2">
    <source>
        <dbReference type="Proteomes" id="UP000325081"/>
    </source>
</evidence>
<comment type="caution">
    <text evidence="1">The sequence shown here is derived from an EMBL/GenBank/DDBJ whole genome shotgun (WGS) entry which is preliminary data.</text>
</comment>
<gene>
    <name evidence="1" type="ORF">STAS_16288</name>
</gene>
<name>A0A5A7Q3F6_STRAF</name>
<keyword evidence="2" id="KW-1185">Reference proteome</keyword>